<dbReference type="InterPro" id="IPR036969">
    <property type="entry name" value="Citrate_synthase_sf"/>
</dbReference>
<evidence type="ECO:0000313" key="8">
    <source>
        <dbReference type="Proteomes" id="UP001231109"/>
    </source>
</evidence>
<comment type="caution">
    <text evidence="7">The sequence shown here is derived from an EMBL/GenBank/DDBJ whole genome shotgun (WGS) entry which is preliminary data.</text>
</comment>
<dbReference type="Gene3D" id="1.10.580.10">
    <property type="entry name" value="Citrate Synthase, domain 1"/>
    <property type="match status" value="1"/>
</dbReference>
<keyword evidence="8" id="KW-1185">Reference proteome</keyword>
<dbReference type="NCBIfam" id="NF009006">
    <property type="entry name" value="PRK12351.1"/>
    <property type="match status" value="1"/>
</dbReference>
<dbReference type="CDD" id="cd06108">
    <property type="entry name" value="Ec2MCS_like"/>
    <property type="match status" value="1"/>
</dbReference>
<dbReference type="PIRSF" id="PIRSF001369">
    <property type="entry name" value="Citrate_synth"/>
    <property type="match status" value="1"/>
</dbReference>
<dbReference type="PRINTS" id="PR00143">
    <property type="entry name" value="CITRTSNTHASE"/>
</dbReference>
<keyword evidence="4 6" id="KW-0808">Transferase</keyword>
<evidence type="ECO:0000256" key="6">
    <source>
        <dbReference type="PIRNR" id="PIRNR001369"/>
    </source>
</evidence>
<dbReference type="InterPro" id="IPR011278">
    <property type="entry name" value="2-MeCitrate/Citrate_synth_II"/>
</dbReference>
<dbReference type="GO" id="GO:0050440">
    <property type="term" value="F:2-methylcitrate synthase activity"/>
    <property type="evidence" value="ECO:0007669"/>
    <property type="project" value="UniProtKB-EC"/>
</dbReference>
<comment type="pathway">
    <text evidence="1">Carbohydrate metabolism; tricarboxylic acid cycle; isocitrate from oxaloacetate: step 1/2.</text>
</comment>
<dbReference type="RefSeq" id="WP_305974347.1">
    <property type="nucleotide sequence ID" value="NZ_JAPJDY010000011.1"/>
</dbReference>
<dbReference type="InterPro" id="IPR016142">
    <property type="entry name" value="Citrate_synth-like_lrg_a-sub"/>
</dbReference>
<evidence type="ECO:0000256" key="1">
    <source>
        <dbReference type="ARBA" id="ARBA00004751"/>
    </source>
</evidence>
<organism evidence="7 8">
    <name type="scientific">Rheinheimera baltica</name>
    <dbReference type="NCBI Taxonomy" id="67576"/>
    <lineage>
        <taxon>Bacteria</taxon>
        <taxon>Pseudomonadati</taxon>
        <taxon>Pseudomonadota</taxon>
        <taxon>Gammaproteobacteria</taxon>
        <taxon>Chromatiales</taxon>
        <taxon>Chromatiaceae</taxon>
        <taxon>Rheinheimera</taxon>
    </lineage>
</organism>
<evidence type="ECO:0000256" key="4">
    <source>
        <dbReference type="ARBA" id="ARBA00022679"/>
    </source>
</evidence>
<accession>A0ABT9HW81</accession>
<dbReference type="GO" id="GO:0036440">
    <property type="term" value="F:citrate synthase activity"/>
    <property type="evidence" value="ECO:0007669"/>
    <property type="project" value="UniProtKB-EC"/>
</dbReference>
<dbReference type="PANTHER" id="PTHR11739">
    <property type="entry name" value="CITRATE SYNTHASE"/>
    <property type="match status" value="1"/>
</dbReference>
<sequence>MANAKQLTGAGLRGQVAGKTALSTVGKTGSGLTYRGYDVKDLAAKCDFEEVAHLILKGELPTATELSAYKTKLKSLRSLPQALKDVLERIPASAHPMDVMRTGCSMLGNLETEQSFAEQQDATDRMLAIFPGLVNYWYNYSHHGKRIDVETAADSIAEQFLWTLHGEKPQALHTEVMQASLILYAEHEFNASTFTARVCASTLSDMHSCITGAIGSLRGPLHGGANEAAMELIEKMDNADDAEQKLLCMLARKEKIMGFGHAVYAESDPRNAVIKEWSEKLANANGDTKLYDVSVRCEAVMWREKKLFCNADFFHASAYNYMGIPTKLFTPIFVCSRLSGWAAHVMEQRADNRIIRPSADYVGVEPRNVKPIAARG</sequence>
<dbReference type="InterPro" id="IPR016143">
    <property type="entry name" value="Citrate_synth-like_sm_a-sub"/>
</dbReference>
<comment type="catalytic activity">
    <reaction evidence="5">
        <text>oxaloacetate + acetyl-CoA + H2O = citrate + CoA + H(+)</text>
        <dbReference type="Rhea" id="RHEA:16845"/>
        <dbReference type="ChEBI" id="CHEBI:15377"/>
        <dbReference type="ChEBI" id="CHEBI:15378"/>
        <dbReference type="ChEBI" id="CHEBI:16452"/>
        <dbReference type="ChEBI" id="CHEBI:16947"/>
        <dbReference type="ChEBI" id="CHEBI:57287"/>
        <dbReference type="ChEBI" id="CHEBI:57288"/>
        <dbReference type="EC" id="2.3.3.16"/>
    </reaction>
</comment>
<evidence type="ECO:0000313" key="7">
    <source>
        <dbReference type="EMBL" id="MDP5135384.1"/>
    </source>
</evidence>
<keyword evidence="7" id="KW-0012">Acyltransferase</keyword>
<dbReference type="InterPro" id="IPR024176">
    <property type="entry name" value="Citrate_synthase_bac-typ"/>
</dbReference>
<evidence type="ECO:0000256" key="2">
    <source>
        <dbReference type="ARBA" id="ARBA00010566"/>
    </source>
</evidence>
<name>A0ABT9HW81_9GAMM</name>
<dbReference type="PANTHER" id="PTHR11739:SF25">
    <property type="entry name" value="CITRATE SYNTHASE-RELATED PROTEIN DDB_G0287281"/>
    <property type="match status" value="1"/>
</dbReference>
<dbReference type="SUPFAM" id="SSF48256">
    <property type="entry name" value="Citrate synthase"/>
    <property type="match status" value="1"/>
</dbReference>
<protein>
    <recommendedName>
        <fullName evidence="6">Citrate synthase</fullName>
    </recommendedName>
</protein>
<dbReference type="EMBL" id="JAPJDZ010000008">
    <property type="protein sequence ID" value="MDP5135384.1"/>
    <property type="molecule type" value="Genomic_DNA"/>
</dbReference>
<comment type="similarity">
    <text evidence="2 6">Belongs to the citrate synthase family.</text>
</comment>
<dbReference type="Pfam" id="PF00285">
    <property type="entry name" value="Citrate_synt"/>
    <property type="match status" value="1"/>
</dbReference>
<dbReference type="InterPro" id="IPR002020">
    <property type="entry name" value="Citrate_synthase"/>
</dbReference>
<proteinExistence type="inferred from homology"/>
<gene>
    <name evidence="7" type="primary">prpC</name>
    <name evidence="7" type="ORF">ORJ04_05420</name>
</gene>
<keyword evidence="3" id="KW-0816">Tricarboxylic acid cycle</keyword>
<dbReference type="Proteomes" id="UP001231109">
    <property type="component" value="Unassembled WGS sequence"/>
</dbReference>
<dbReference type="Gene3D" id="1.10.230.10">
    <property type="entry name" value="Cytochrome P450-Terp, domain 2"/>
    <property type="match status" value="1"/>
</dbReference>
<reference evidence="7 8" key="1">
    <citation type="submission" date="2022-11" db="EMBL/GenBank/DDBJ databases">
        <title>Viruses from the air-sea interface of a natural surface slick.</title>
        <authorList>
            <person name="Rahlff J."/>
            <person name="Holmfeldt K."/>
        </authorList>
    </citation>
    <scope>NUCLEOTIDE SEQUENCE [LARGE SCALE GENOMIC DNA]</scope>
    <source>
        <strain evidence="7 8">SMS4</strain>
    </source>
</reference>
<evidence type="ECO:0000256" key="5">
    <source>
        <dbReference type="ARBA" id="ARBA00049288"/>
    </source>
</evidence>
<evidence type="ECO:0000256" key="3">
    <source>
        <dbReference type="ARBA" id="ARBA00022532"/>
    </source>
</evidence>
<dbReference type="NCBIfam" id="TIGR01800">
    <property type="entry name" value="cit_synth_II"/>
    <property type="match status" value="1"/>
</dbReference>